<feature type="compositionally biased region" description="Polar residues" evidence="1">
    <location>
        <begin position="551"/>
        <end position="570"/>
    </location>
</feature>
<dbReference type="OrthoDB" id="2555429at2759"/>
<feature type="compositionally biased region" description="Basic and acidic residues" evidence="1">
    <location>
        <begin position="537"/>
        <end position="548"/>
    </location>
</feature>
<feature type="region of interest" description="Disordered" evidence="1">
    <location>
        <begin position="514"/>
        <end position="599"/>
    </location>
</feature>
<feature type="compositionally biased region" description="Basic and acidic residues" evidence="1">
    <location>
        <begin position="573"/>
        <end position="587"/>
    </location>
</feature>
<evidence type="ECO:0000313" key="2">
    <source>
        <dbReference type="EMBL" id="SPO35087.1"/>
    </source>
</evidence>
<feature type="region of interest" description="Disordered" evidence="1">
    <location>
        <begin position="74"/>
        <end position="165"/>
    </location>
</feature>
<sequence length="599" mass="63773">MGLVCSRPISDFLEGGFLKGAELIDHLVRLTNRCFHGAVTVCFSAIFGRNSALVQERKHDQLYQLSSRTGSQGGGGLYTLAGGAQRLDEKKRRSERRRRAEAAALGVKVTRKRSVATHQGYGRVSGADPDEQQRLLRQSLGEPVRAPPPRPEAERETAREREKGRLWVMGNVAASAAVPLSLSSPPPPPPHHQHQQQPATAHHPEPNRPQPARLAEATETRHKKSGSHHEGTPLVGDDHALVILKQQRQHPRQVSAESNSSASNVEVIASSSAAPTAAPGLPPRAAPKHVAVPTPRTSSRPSPVSGDKVRPQAPGGQAAASGFHSKPQALVTSSTSDLAILQSGAMTSRKGTAIVPPTDVSGNAMLRLSAAPLTTAFEGPAAQTSKAKQELRKQRPRASLDIRRMEPELRPAAAAPPGEDAGVKRILKAPVAVAAMRPRMSLDVLAMGAPALASDAASIHSVADSLTSTRAASPFGVAELADRACLSAQDAPRKERKVWKDEVERLALQKMMRQDAAARRSSGAGIVQGNGNGKALRRIETHDARLRWEPSTATAASPQSPTSDDATASPTARGDRPALQRRASEKQAKRRRSVDVAAR</sequence>
<feature type="compositionally biased region" description="Low complexity" evidence="1">
    <location>
        <begin position="292"/>
        <end position="320"/>
    </location>
</feature>
<organism evidence="2 3">
    <name type="scientific">Pseudozyma flocculosa</name>
    <dbReference type="NCBI Taxonomy" id="84751"/>
    <lineage>
        <taxon>Eukaryota</taxon>
        <taxon>Fungi</taxon>
        <taxon>Dikarya</taxon>
        <taxon>Basidiomycota</taxon>
        <taxon>Ustilaginomycotina</taxon>
        <taxon>Ustilaginomycetes</taxon>
        <taxon>Ustilaginales</taxon>
        <taxon>Ustilaginaceae</taxon>
        <taxon>Pseudozyma</taxon>
    </lineage>
</organism>
<reference evidence="2 3" key="1">
    <citation type="submission" date="2018-03" db="EMBL/GenBank/DDBJ databases">
        <authorList>
            <person name="Guldener U."/>
        </authorList>
    </citation>
    <scope>NUCLEOTIDE SEQUENCE [LARGE SCALE GENOMIC DNA]</scope>
    <source>
        <strain evidence="2 3">DAOM196992</strain>
    </source>
</reference>
<feature type="compositionally biased region" description="Basic and acidic residues" evidence="1">
    <location>
        <begin position="151"/>
        <end position="165"/>
    </location>
</feature>
<accession>A0A5C3EUD0</accession>
<evidence type="ECO:0000313" key="3">
    <source>
        <dbReference type="Proteomes" id="UP000323386"/>
    </source>
</evidence>
<proteinExistence type="predicted"/>
<dbReference type="AlphaFoldDB" id="A0A5C3EUD0"/>
<evidence type="ECO:0000256" key="1">
    <source>
        <dbReference type="SAM" id="MobiDB-lite"/>
    </source>
</evidence>
<gene>
    <name evidence="2" type="ORF">PSFLO_00558</name>
</gene>
<feature type="region of interest" description="Disordered" evidence="1">
    <location>
        <begin position="274"/>
        <end position="324"/>
    </location>
</feature>
<keyword evidence="3" id="KW-1185">Reference proteome</keyword>
<dbReference type="Proteomes" id="UP000323386">
    <property type="component" value="Unassembled WGS sequence"/>
</dbReference>
<feature type="region of interest" description="Disordered" evidence="1">
    <location>
        <begin position="179"/>
        <end position="235"/>
    </location>
</feature>
<dbReference type="EMBL" id="OOIP01000001">
    <property type="protein sequence ID" value="SPO35087.1"/>
    <property type="molecule type" value="Genomic_DNA"/>
</dbReference>
<protein>
    <submittedName>
        <fullName evidence="2">Uncharacterized protein</fullName>
    </submittedName>
</protein>
<name>A0A5C3EUD0_9BASI</name>